<feature type="domain" description="Amidohydrolase-related" evidence="2">
    <location>
        <begin position="20"/>
        <end position="313"/>
    </location>
</feature>
<dbReference type="GO" id="GO:0016787">
    <property type="term" value="F:hydrolase activity"/>
    <property type="evidence" value="ECO:0007669"/>
    <property type="project" value="UniProtKB-KW"/>
</dbReference>
<dbReference type="KEGG" id="prag:EKN56_14770"/>
<proteinExistence type="inferred from homology"/>
<organism evidence="3 4">
    <name type="scientific">Limnobaculum zhutongyuii</name>
    <dbReference type="NCBI Taxonomy" id="2498113"/>
    <lineage>
        <taxon>Bacteria</taxon>
        <taxon>Pseudomonadati</taxon>
        <taxon>Pseudomonadota</taxon>
        <taxon>Gammaproteobacteria</taxon>
        <taxon>Enterobacterales</taxon>
        <taxon>Budviciaceae</taxon>
        <taxon>Limnobaculum</taxon>
    </lineage>
</organism>
<dbReference type="PANTHER" id="PTHR43569">
    <property type="entry name" value="AMIDOHYDROLASE"/>
    <property type="match status" value="1"/>
</dbReference>
<dbReference type="InterPro" id="IPR006680">
    <property type="entry name" value="Amidohydro-rel"/>
</dbReference>
<evidence type="ECO:0000313" key="3">
    <source>
        <dbReference type="EMBL" id="QBH97553.1"/>
    </source>
</evidence>
<accession>A0A411WMU3</accession>
<evidence type="ECO:0000259" key="2">
    <source>
        <dbReference type="Pfam" id="PF04909"/>
    </source>
</evidence>
<dbReference type="InterPro" id="IPR032466">
    <property type="entry name" value="Metal_Hydrolase"/>
</dbReference>
<gene>
    <name evidence="3" type="ORF">EKN56_14770</name>
</gene>
<dbReference type="RefSeq" id="WP_130592485.1">
    <property type="nucleotide sequence ID" value="NZ_CP034752.1"/>
</dbReference>
<dbReference type="Proteomes" id="UP000293154">
    <property type="component" value="Chromosome"/>
</dbReference>
<keyword evidence="4" id="KW-1185">Reference proteome</keyword>
<sequence length="316" mass="36458">MKTIHEKLGLETKSEGITLIDAHHHLWNLDLHHYPWLKNYDPNTFLGDYRSLIRNYLLEDYAKDSAGHRILATVHCEADHDYNHEVSETRWVHEQAERTGFPNAVVAHVWFHHDNCEEILTQHKQFPLLRGIRSKPVTASCSEQAETVKGAAGSMQDEKWLTGFALLEKYQLSWDLRVPFWHLEEAAQVARAFPNTRIVLNHMGFPWDRSEQGLALWRKGMKALAACPNVYVKISELGLRDQPWTVEGNRGVVLETVEMFGIARCMFASNFPVAGLQISYHDLVNNISEILSGFSQQQRDAFFWQNAQSFYRIDLS</sequence>
<dbReference type="InterPro" id="IPR052350">
    <property type="entry name" value="Metallo-dep_Lactonases"/>
</dbReference>
<dbReference type="AlphaFoldDB" id="A0A411WMU3"/>
<dbReference type="Gene3D" id="3.20.20.140">
    <property type="entry name" value="Metal-dependent hydrolases"/>
    <property type="match status" value="1"/>
</dbReference>
<dbReference type="Pfam" id="PF04909">
    <property type="entry name" value="Amidohydro_2"/>
    <property type="match status" value="1"/>
</dbReference>
<evidence type="ECO:0000256" key="1">
    <source>
        <dbReference type="ARBA" id="ARBA00038310"/>
    </source>
</evidence>
<evidence type="ECO:0000313" key="4">
    <source>
        <dbReference type="Proteomes" id="UP000293154"/>
    </source>
</evidence>
<dbReference type="SUPFAM" id="SSF51556">
    <property type="entry name" value="Metallo-dependent hydrolases"/>
    <property type="match status" value="1"/>
</dbReference>
<dbReference type="PANTHER" id="PTHR43569:SF1">
    <property type="entry name" value="BLL3371 PROTEIN"/>
    <property type="match status" value="1"/>
</dbReference>
<keyword evidence="3" id="KW-0378">Hydrolase</keyword>
<protein>
    <submittedName>
        <fullName evidence="3">Amidohydrolase</fullName>
    </submittedName>
</protein>
<dbReference type="EMBL" id="CP034752">
    <property type="protein sequence ID" value="QBH97553.1"/>
    <property type="molecule type" value="Genomic_DNA"/>
</dbReference>
<dbReference type="OrthoDB" id="9787654at2"/>
<name>A0A411WMU3_9GAMM</name>
<reference evidence="3 4" key="1">
    <citation type="submission" date="2019-03" db="EMBL/GenBank/DDBJ databases">
        <title>Pragia sp. nov. isolated from the gut tract of Carduelis flavirostris.</title>
        <authorList>
            <person name="Ge Y."/>
        </authorList>
    </citation>
    <scope>NUCLEOTIDE SEQUENCE [LARGE SCALE GENOMIC DNA]</scope>
    <source>
        <strain evidence="3 4">CF-458</strain>
    </source>
</reference>
<comment type="similarity">
    <text evidence="1">Belongs to the metallo-dependent hydrolases superfamily.</text>
</comment>